<dbReference type="STRING" id="390640.SAMN04488034_101511"/>
<accession>A0A1H5IRX4</accession>
<evidence type="ECO:0000256" key="2">
    <source>
        <dbReference type="ARBA" id="ARBA00004418"/>
    </source>
</evidence>
<evidence type="ECO:0000256" key="7">
    <source>
        <dbReference type="ARBA" id="ARBA00022801"/>
    </source>
</evidence>
<dbReference type="Pfam" id="PF01915">
    <property type="entry name" value="Glyco_hydro_3_C"/>
    <property type="match status" value="1"/>
</dbReference>
<evidence type="ECO:0000256" key="9">
    <source>
        <dbReference type="ARBA" id="ARBA00067498"/>
    </source>
</evidence>
<dbReference type="FunFam" id="3.40.50.1700:FF:000004">
    <property type="entry name" value="Periplasmic beta-glucosidase"/>
    <property type="match status" value="1"/>
</dbReference>
<gene>
    <name evidence="13" type="ORF">SAMN04488034_101511</name>
</gene>
<evidence type="ECO:0000256" key="11">
    <source>
        <dbReference type="SAM" id="SignalP"/>
    </source>
</evidence>
<reference evidence="13 14" key="1">
    <citation type="submission" date="2016-10" db="EMBL/GenBank/DDBJ databases">
        <authorList>
            <person name="de Groot N.N."/>
        </authorList>
    </citation>
    <scope>NUCLEOTIDE SEQUENCE [LARGE SCALE GENOMIC DNA]</scope>
    <source>
        <strain evidence="13 14">DSM 23553</strain>
    </source>
</reference>
<dbReference type="SUPFAM" id="SSF52279">
    <property type="entry name" value="Beta-D-glucan exohydrolase, C-terminal domain"/>
    <property type="match status" value="1"/>
</dbReference>
<dbReference type="GO" id="GO:0009251">
    <property type="term" value="P:glucan catabolic process"/>
    <property type="evidence" value="ECO:0007669"/>
    <property type="project" value="TreeGrafter"/>
</dbReference>
<dbReference type="Gene3D" id="3.40.50.1700">
    <property type="entry name" value="Glycoside hydrolase family 3 C-terminal domain"/>
    <property type="match status" value="1"/>
</dbReference>
<evidence type="ECO:0000256" key="3">
    <source>
        <dbReference type="ARBA" id="ARBA00005336"/>
    </source>
</evidence>
<dbReference type="InterPro" id="IPR026891">
    <property type="entry name" value="Fn3-like"/>
</dbReference>
<feature type="chain" id="PRO_5011737156" description="Periplasmic beta-glucosidase" evidence="11">
    <location>
        <begin position="24"/>
        <end position="759"/>
    </location>
</feature>
<evidence type="ECO:0000256" key="10">
    <source>
        <dbReference type="RuleBase" id="RU361161"/>
    </source>
</evidence>
<dbReference type="InterPro" id="IPR017853">
    <property type="entry name" value="GH"/>
</dbReference>
<protein>
    <recommendedName>
        <fullName evidence="9">Periplasmic beta-glucosidase</fullName>
        <ecNumber evidence="4">3.2.1.21</ecNumber>
    </recommendedName>
</protein>
<dbReference type="PANTHER" id="PTHR30620:SF16">
    <property type="entry name" value="LYSOSOMAL BETA GLUCOSIDASE"/>
    <property type="match status" value="1"/>
</dbReference>
<organism evidence="13 14">
    <name type="scientific">Salinimicrobium catena</name>
    <dbReference type="NCBI Taxonomy" id="390640"/>
    <lineage>
        <taxon>Bacteria</taxon>
        <taxon>Pseudomonadati</taxon>
        <taxon>Bacteroidota</taxon>
        <taxon>Flavobacteriia</taxon>
        <taxon>Flavobacteriales</taxon>
        <taxon>Flavobacteriaceae</taxon>
        <taxon>Salinimicrobium</taxon>
    </lineage>
</organism>
<keyword evidence="7 10" id="KW-0378">Hydrolase</keyword>
<proteinExistence type="inferred from homology"/>
<evidence type="ECO:0000256" key="4">
    <source>
        <dbReference type="ARBA" id="ARBA00012744"/>
    </source>
</evidence>
<evidence type="ECO:0000256" key="5">
    <source>
        <dbReference type="ARBA" id="ARBA00022729"/>
    </source>
</evidence>
<dbReference type="Proteomes" id="UP000199448">
    <property type="component" value="Unassembled WGS sequence"/>
</dbReference>
<dbReference type="Pfam" id="PF00933">
    <property type="entry name" value="Glyco_hydro_3"/>
    <property type="match status" value="1"/>
</dbReference>
<dbReference type="InterPro" id="IPR013783">
    <property type="entry name" value="Ig-like_fold"/>
</dbReference>
<dbReference type="InterPro" id="IPR002772">
    <property type="entry name" value="Glyco_hydro_3_C"/>
</dbReference>
<dbReference type="SMART" id="SM01217">
    <property type="entry name" value="Fn3_like"/>
    <property type="match status" value="1"/>
</dbReference>
<keyword evidence="8 10" id="KW-0326">Glycosidase</keyword>
<evidence type="ECO:0000256" key="6">
    <source>
        <dbReference type="ARBA" id="ARBA00022764"/>
    </source>
</evidence>
<evidence type="ECO:0000313" key="13">
    <source>
        <dbReference type="EMBL" id="SEE43023.1"/>
    </source>
</evidence>
<name>A0A1H5IRX4_9FLAO</name>
<dbReference type="NCBIfam" id="NF011678">
    <property type="entry name" value="PRK15098.1"/>
    <property type="match status" value="1"/>
</dbReference>
<dbReference type="EC" id="3.2.1.21" evidence="4"/>
<keyword evidence="6" id="KW-0574">Periplasm</keyword>
<dbReference type="InterPro" id="IPR001764">
    <property type="entry name" value="Glyco_hydro_3_N"/>
</dbReference>
<evidence type="ECO:0000259" key="12">
    <source>
        <dbReference type="SMART" id="SM01217"/>
    </source>
</evidence>
<dbReference type="GO" id="GO:0042597">
    <property type="term" value="C:periplasmic space"/>
    <property type="evidence" value="ECO:0007669"/>
    <property type="project" value="UniProtKB-SubCell"/>
</dbReference>
<dbReference type="Gene3D" id="2.60.40.10">
    <property type="entry name" value="Immunoglobulins"/>
    <property type="match status" value="1"/>
</dbReference>
<dbReference type="InterPro" id="IPR051915">
    <property type="entry name" value="Cellulose_Degrad_GH3"/>
</dbReference>
<keyword evidence="5 11" id="KW-0732">Signal</keyword>
<dbReference type="PANTHER" id="PTHR30620">
    <property type="entry name" value="PERIPLASMIC BETA-GLUCOSIDASE-RELATED"/>
    <property type="match status" value="1"/>
</dbReference>
<dbReference type="InterPro" id="IPR019800">
    <property type="entry name" value="Glyco_hydro_3_AS"/>
</dbReference>
<feature type="domain" description="Fibronectin type III-like" evidence="12">
    <location>
        <begin position="678"/>
        <end position="747"/>
    </location>
</feature>
<comment type="catalytic activity">
    <reaction evidence="1">
        <text>Hydrolysis of terminal, non-reducing beta-D-glucosyl residues with release of beta-D-glucose.</text>
        <dbReference type="EC" id="3.2.1.21"/>
    </reaction>
</comment>
<dbReference type="AlphaFoldDB" id="A0A1H5IRX4"/>
<dbReference type="Gene3D" id="3.20.20.300">
    <property type="entry name" value="Glycoside hydrolase, family 3, N-terminal domain"/>
    <property type="match status" value="1"/>
</dbReference>
<dbReference type="GO" id="GO:0008422">
    <property type="term" value="F:beta-glucosidase activity"/>
    <property type="evidence" value="ECO:0007669"/>
    <property type="project" value="UniProtKB-EC"/>
</dbReference>
<dbReference type="EMBL" id="FNUG01000001">
    <property type="protein sequence ID" value="SEE43023.1"/>
    <property type="molecule type" value="Genomic_DNA"/>
</dbReference>
<sequence length="759" mass="82521">MKMRKFKLSVALLLFTGLSGLQAQEKIPQVEELLEKMTLEEKIGQLNLLTPGGGIATGSVVSEDVEAKIKAGNVGGVFGVSSPERVRQAQELAVKNSRLGIPLLIGSDIIHGYKTTYPIPLGLSSSWDLELIKEGAEMAAKEATADGINWNFSPMVDIARDPRWGRIAEGAGEDPYLGSQIAKAMVEGYQGEDMSLPHTMMATVKHMALYGAPEAGRDYNTVDMSRLKMFNEYLPPYKAAVDAGVGSVMTSFNDIDGIPATGNKWLLTDLLRERWGFDGFVVSDYTSVNEMIAHGLGDLQAVSALAINAGLDMDMVGEGFLTTLKKSVEEGLVSEEQITKAARRILEAKHKIGLLDDPYLYSDESRPEKDILTEENRQLARKAATRSFVLLKKHNNTLPLFKNAKIALVGPLANNKNNMLGTWAPTGNPQLSVPILEGLKNVAPNANITYAKGANISNDTSFAKKVNVFGQRIQIAEESPEALLKEALDLAKSSDVVVAVVGEATEMSGEAASRTDITIPDSQKKLINELVKTGKPVVLVLMSGRPLDISEEMALPVSILQIWHPGVEAGNAVGDVLFGNYNPSGKLTNSWPRSVGQIPIHYRMKTTGRPGPESGDFQKFKTNYLDSPNSPLLPFGYGLSYTTFEYSDVKANAEKLGTDGSIELSATVTNTGDFDGEEVVQLYIRDVVRSVTPPGKELKGFQKIALKKGESKTVTFTITPEDLKFYNYNIEFVNEPGEYEFFIGGSSDNKMAGSFELTQ</sequence>
<dbReference type="FunFam" id="2.60.40.10:FF:000495">
    <property type="entry name" value="Periplasmic beta-glucosidase"/>
    <property type="match status" value="1"/>
</dbReference>
<evidence type="ECO:0000256" key="8">
    <source>
        <dbReference type="ARBA" id="ARBA00023295"/>
    </source>
</evidence>
<dbReference type="Pfam" id="PF14310">
    <property type="entry name" value="Fn3-like"/>
    <property type="match status" value="1"/>
</dbReference>
<dbReference type="PRINTS" id="PR00133">
    <property type="entry name" value="GLHYDRLASE3"/>
</dbReference>
<feature type="signal peptide" evidence="11">
    <location>
        <begin position="1"/>
        <end position="23"/>
    </location>
</feature>
<evidence type="ECO:0000313" key="14">
    <source>
        <dbReference type="Proteomes" id="UP000199448"/>
    </source>
</evidence>
<dbReference type="InterPro" id="IPR036881">
    <property type="entry name" value="Glyco_hydro_3_C_sf"/>
</dbReference>
<dbReference type="SUPFAM" id="SSF51445">
    <property type="entry name" value="(Trans)glycosidases"/>
    <property type="match status" value="1"/>
</dbReference>
<comment type="similarity">
    <text evidence="3 10">Belongs to the glycosyl hydrolase 3 family.</text>
</comment>
<dbReference type="InterPro" id="IPR036962">
    <property type="entry name" value="Glyco_hydro_3_N_sf"/>
</dbReference>
<evidence type="ECO:0000256" key="1">
    <source>
        <dbReference type="ARBA" id="ARBA00000448"/>
    </source>
</evidence>
<dbReference type="FunFam" id="3.20.20.300:FF:000005">
    <property type="entry name" value="Periplasmic beta-glucosidase"/>
    <property type="match status" value="1"/>
</dbReference>
<dbReference type="PROSITE" id="PS00775">
    <property type="entry name" value="GLYCOSYL_HYDROL_F3"/>
    <property type="match status" value="1"/>
</dbReference>
<keyword evidence="14" id="KW-1185">Reference proteome</keyword>
<comment type="subcellular location">
    <subcellularLocation>
        <location evidence="2">Periplasm</location>
    </subcellularLocation>
</comment>